<gene>
    <name evidence="1" type="ORF">F1737_06490</name>
</gene>
<evidence type="ECO:0000313" key="2">
    <source>
        <dbReference type="Proteomes" id="UP001301797"/>
    </source>
</evidence>
<reference evidence="1 2" key="1">
    <citation type="submission" date="2019-09" db="EMBL/GenBank/DDBJ databases">
        <title>The complete genome of Methanoplanus sp. FWC-SCC4.</title>
        <authorList>
            <person name="Chen S.-C."/>
            <person name="Zhou Y.-Z."/>
            <person name="Lai M.-C."/>
        </authorList>
    </citation>
    <scope>NUCLEOTIDE SEQUENCE [LARGE SCALE GENOMIC DNA]</scope>
    <source>
        <strain evidence="1 2">FWC-SCC4</strain>
    </source>
</reference>
<evidence type="ECO:0000313" key="1">
    <source>
        <dbReference type="EMBL" id="WOF16379.1"/>
    </source>
</evidence>
<sequence>MLNLKKASIILISVLALVSAASALEFSTLEISVEENGDSTIYLSYKLSLPELIGYYTKIADPTTEIKKQFEKYSENPVDIISVSDTHLNFYVYNFAEVKSDNGSITYITPSMDFSNAEKILKEHWISAIISFDLSPEKSRVVFPDSYFEDFRGQIKLPSITHNT</sequence>
<dbReference type="RefSeq" id="WP_317135792.1">
    <property type="nucleotide sequence ID" value="NZ_CP043875.1"/>
</dbReference>
<organism evidence="1 2">
    <name type="scientific">Methanochimaera problematica</name>
    <dbReference type="NCBI Taxonomy" id="2609417"/>
    <lineage>
        <taxon>Archaea</taxon>
        <taxon>Methanobacteriati</taxon>
        <taxon>Methanobacteriota</taxon>
        <taxon>Stenosarchaea group</taxon>
        <taxon>Methanomicrobia</taxon>
        <taxon>Methanomicrobiales</taxon>
        <taxon>Methanomicrobiaceae</taxon>
        <taxon>Methanochimaera</taxon>
    </lineage>
</organism>
<dbReference type="GeneID" id="85229800"/>
<dbReference type="AlphaFoldDB" id="A0AA97I4C8"/>
<dbReference type="EMBL" id="CP043875">
    <property type="protein sequence ID" value="WOF16379.1"/>
    <property type="molecule type" value="Genomic_DNA"/>
</dbReference>
<dbReference type="Proteomes" id="UP001301797">
    <property type="component" value="Chromosome"/>
</dbReference>
<keyword evidence="2" id="KW-1185">Reference proteome</keyword>
<protein>
    <submittedName>
        <fullName evidence="1">Uncharacterized protein</fullName>
    </submittedName>
</protein>
<name>A0AA97I4C8_9EURY</name>
<dbReference type="KEGG" id="mefw:F1737_06490"/>
<proteinExistence type="predicted"/>
<accession>A0AA97I4C8</accession>